<dbReference type="SUPFAM" id="SSF46955">
    <property type="entry name" value="Putative DNA-binding domain"/>
    <property type="match status" value="1"/>
</dbReference>
<dbReference type="Pfam" id="PF12728">
    <property type="entry name" value="HTH_17"/>
    <property type="match status" value="1"/>
</dbReference>
<evidence type="ECO:0000313" key="2">
    <source>
        <dbReference type="EMBL" id="THG31066.1"/>
    </source>
</evidence>
<organism evidence="2 3">
    <name type="scientific">Naasia lichenicola</name>
    <dbReference type="NCBI Taxonomy" id="2565933"/>
    <lineage>
        <taxon>Bacteria</taxon>
        <taxon>Bacillati</taxon>
        <taxon>Actinomycetota</taxon>
        <taxon>Actinomycetes</taxon>
        <taxon>Micrococcales</taxon>
        <taxon>Microbacteriaceae</taxon>
        <taxon>Naasia</taxon>
    </lineage>
</organism>
<evidence type="ECO:0000259" key="1">
    <source>
        <dbReference type="Pfam" id="PF12728"/>
    </source>
</evidence>
<dbReference type="EMBL" id="SSSM01000004">
    <property type="protein sequence ID" value="THG31066.1"/>
    <property type="molecule type" value="Genomic_DNA"/>
</dbReference>
<keyword evidence="3" id="KW-1185">Reference proteome</keyword>
<dbReference type="RefSeq" id="WP_136427486.1">
    <property type="nucleotide sequence ID" value="NZ_SSSM01000004.1"/>
</dbReference>
<comment type="caution">
    <text evidence="2">The sequence shown here is derived from an EMBL/GenBank/DDBJ whole genome shotgun (WGS) entry which is preliminary data.</text>
</comment>
<dbReference type="AlphaFoldDB" id="A0A4S4FP62"/>
<accession>A0A4S4FP62</accession>
<gene>
    <name evidence="2" type="ORF">E6C64_10795</name>
</gene>
<dbReference type="InterPro" id="IPR009061">
    <property type="entry name" value="DNA-bd_dom_put_sf"/>
</dbReference>
<dbReference type="InterPro" id="IPR041657">
    <property type="entry name" value="HTH_17"/>
</dbReference>
<proteinExistence type="predicted"/>
<feature type="domain" description="Helix-turn-helix" evidence="1">
    <location>
        <begin position="8"/>
        <end position="56"/>
    </location>
</feature>
<dbReference type="NCBIfam" id="TIGR01764">
    <property type="entry name" value="excise"/>
    <property type="match status" value="1"/>
</dbReference>
<dbReference type="OrthoDB" id="1853825at2"/>
<name>A0A4S4FP62_9MICO</name>
<dbReference type="InterPro" id="IPR010093">
    <property type="entry name" value="SinI_DNA-bd"/>
</dbReference>
<evidence type="ECO:0000313" key="3">
    <source>
        <dbReference type="Proteomes" id="UP000309133"/>
    </source>
</evidence>
<protein>
    <submittedName>
        <fullName evidence="2">Helix-turn-helix domain-containing protein</fullName>
    </submittedName>
</protein>
<sequence>MTLSESQFLTVAEVADALGVPRMRVYRLVHSGQLPATRFGHSFRVPADAVAALLASMVEEPVGAS</sequence>
<dbReference type="GO" id="GO:0003677">
    <property type="term" value="F:DNA binding"/>
    <property type="evidence" value="ECO:0007669"/>
    <property type="project" value="InterPro"/>
</dbReference>
<dbReference type="Proteomes" id="UP000309133">
    <property type="component" value="Unassembled WGS sequence"/>
</dbReference>
<reference evidence="2 3" key="1">
    <citation type="submission" date="2019-04" db="EMBL/GenBank/DDBJ databases">
        <authorList>
            <person name="Jiang L."/>
        </authorList>
    </citation>
    <scope>NUCLEOTIDE SEQUENCE [LARGE SCALE GENOMIC DNA]</scope>
    <source>
        <strain evidence="2 3">YIM 131853</strain>
    </source>
</reference>